<dbReference type="KEGG" id="abaw:D5400_08640"/>
<dbReference type="EMBL" id="CP032509">
    <property type="protein sequence ID" value="AZN71327.1"/>
    <property type="molecule type" value="Genomic_DNA"/>
</dbReference>
<organism evidence="1 2">
    <name type="scientific">Georhizobium profundi</name>
    <dbReference type="NCBI Taxonomy" id="2341112"/>
    <lineage>
        <taxon>Bacteria</taxon>
        <taxon>Pseudomonadati</taxon>
        <taxon>Pseudomonadota</taxon>
        <taxon>Alphaproteobacteria</taxon>
        <taxon>Hyphomicrobiales</taxon>
        <taxon>Rhizobiaceae</taxon>
        <taxon>Georhizobium</taxon>
    </lineage>
</organism>
<evidence type="ECO:0000313" key="1">
    <source>
        <dbReference type="EMBL" id="AZN71327.1"/>
    </source>
</evidence>
<dbReference type="AlphaFoldDB" id="A0A3S9B320"/>
<keyword evidence="2" id="KW-1185">Reference proteome</keyword>
<dbReference type="InterPro" id="IPR011660">
    <property type="entry name" value="VapB-like"/>
</dbReference>
<gene>
    <name evidence="1" type="ORF">D5400_08640</name>
</gene>
<evidence type="ECO:0000313" key="2">
    <source>
        <dbReference type="Proteomes" id="UP000268192"/>
    </source>
</evidence>
<dbReference type="Pfam" id="PF07704">
    <property type="entry name" value="PSK_trans_fac"/>
    <property type="match status" value="1"/>
</dbReference>
<sequence length="81" mass="9391">MAFHIRDPKTDQLVRELATKRGIGITEAVREAVENELKRERQKIPLMERLKPLFDEIDALPKTGPEPDKAFYDELWGQEGD</sequence>
<dbReference type="OrthoDB" id="9814421at2"/>
<name>A0A3S9B320_9HYPH</name>
<protein>
    <submittedName>
        <fullName evidence="1">Transcription factor</fullName>
    </submittedName>
</protein>
<reference evidence="1 2" key="1">
    <citation type="submission" date="2018-09" db="EMBL/GenBank/DDBJ databases">
        <title>Marinorhizobium profundi gen. nov., sp. nov., isolated from a deep-sea sediment sample from the New Britain Trench and proposal of Marinorhizobiaceae fam. nov. in the order Rhizobiales of the class Alphaproteobacteria.</title>
        <authorList>
            <person name="Cao J."/>
        </authorList>
    </citation>
    <scope>NUCLEOTIDE SEQUENCE [LARGE SCALE GENOMIC DNA]</scope>
    <source>
        <strain evidence="1 2">WS11</strain>
    </source>
</reference>
<dbReference type="RefSeq" id="WP_126009550.1">
    <property type="nucleotide sequence ID" value="NZ_CP032509.1"/>
</dbReference>
<proteinExistence type="predicted"/>
<accession>A0A3S9B320</accession>
<dbReference type="Proteomes" id="UP000268192">
    <property type="component" value="Chromosome"/>
</dbReference>